<gene>
    <name evidence="2" type="ORF">SAMN04488101_10789</name>
</gene>
<accession>A0A1W2DKQ8</accession>
<dbReference type="STRING" id="475255.SAMN04488101_10789"/>
<dbReference type="GO" id="GO:0016491">
    <property type="term" value="F:oxidoreductase activity"/>
    <property type="evidence" value="ECO:0007669"/>
    <property type="project" value="InterPro"/>
</dbReference>
<evidence type="ECO:0000313" key="2">
    <source>
        <dbReference type="EMBL" id="SMC97632.1"/>
    </source>
</evidence>
<dbReference type="SUPFAM" id="SSF52343">
    <property type="entry name" value="Ferredoxin reductase-like, C-terminal NADP-linked domain"/>
    <property type="match status" value="1"/>
</dbReference>
<dbReference type="InterPro" id="IPR039261">
    <property type="entry name" value="FNR_nucleotide-bd"/>
</dbReference>
<dbReference type="InterPro" id="IPR017938">
    <property type="entry name" value="Riboflavin_synthase-like_b-brl"/>
</dbReference>
<dbReference type="InterPro" id="IPR001433">
    <property type="entry name" value="OxRdtase_FAD/NAD-bd"/>
</dbReference>
<name>A0A1W2DKQ8_9SPHI</name>
<keyword evidence="3" id="KW-1185">Reference proteome</keyword>
<dbReference type="PANTHER" id="PTHR47354">
    <property type="entry name" value="NADH OXIDOREDUCTASE HCR"/>
    <property type="match status" value="1"/>
</dbReference>
<evidence type="ECO:0000259" key="1">
    <source>
        <dbReference type="PROSITE" id="PS51384"/>
    </source>
</evidence>
<feature type="domain" description="FAD-binding FR-type" evidence="1">
    <location>
        <begin position="1"/>
        <end position="102"/>
    </location>
</feature>
<dbReference type="Gene3D" id="2.40.30.10">
    <property type="entry name" value="Translation factors"/>
    <property type="match status" value="1"/>
</dbReference>
<dbReference type="PROSITE" id="PS51384">
    <property type="entry name" value="FAD_FR"/>
    <property type="match status" value="1"/>
</dbReference>
<dbReference type="AlphaFoldDB" id="A0A1W2DKQ8"/>
<dbReference type="SUPFAM" id="SSF63380">
    <property type="entry name" value="Riboflavin synthase domain-like"/>
    <property type="match status" value="1"/>
</dbReference>
<dbReference type="Proteomes" id="UP000192678">
    <property type="component" value="Unassembled WGS sequence"/>
</dbReference>
<reference evidence="2 3" key="1">
    <citation type="submission" date="2017-04" db="EMBL/GenBank/DDBJ databases">
        <authorList>
            <person name="Afonso C.L."/>
            <person name="Miller P.J."/>
            <person name="Scott M.A."/>
            <person name="Spackman E."/>
            <person name="Goraichik I."/>
            <person name="Dimitrov K.M."/>
            <person name="Suarez D.L."/>
            <person name="Swayne D.E."/>
        </authorList>
    </citation>
    <scope>NUCLEOTIDE SEQUENCE [LARGE SCALE GENOMIC DNA]</scope>
    <source>
        <strain evidence="2 3">DSM 19625</strain>
    </source>
</reference>
<dbReference type="InterPro" id="IPR017927">
    <property type="entry name" value="FAD-bd_FR_type"/>
</dbReference>
<dbReference type="PANTHER" id="PTHR47354:SF5">
    <property type="entry name" value="PROTEIN RFBI"/>
    <property type="match status" value="1"/>
</dbReference>
<sequence>MIKHVVRILNVADETHNVKRFVLEKPDGYTFVPGQATDVSINQSGLEEVLKPFTFTSLNEWHYLEFTIKIYNDHHGFTERLGKLKAGDELILHEVFGTIHYKGPGVFIAGGAGITPFIAILRQLNKDGLLAGNTLLFANHNENDIIHKAELDEMLGERHIDVLKAPLDPETPDRTMDYDLLKEYVNDKEGYCYVCGPDAFTAAMVENLEKLGMEKAHIVIEE</sequence>
<evidence type="ECO:0000313" key="3">
    <source>
        <dbReference type="Proteomes" id="UP000192678"/>
    </source>
</evidence>
<organism evidence="2 3">
    <name type="scientific">Pedobacter nyackensis</name>
    <dbReference type="NCBI Taxonomy" id="475255"/>
    <lineage>
        <taxon>Bacteria</taxon>
        <taxon>Pseudomonadati</taxon>
        <taxon>Bacteroidota</taxon>
        <taxon>Sphingobacteriia</taxon>
        <taxon>Sphingobacteriales</taxon>
        <taxon>Sphingobacteriaceae</taxon>
        <taxon>Pedobacter</taxon>
    </lineage>
</organism>
<protein>
    <recommendedName>
        <fullName evidence="1">FAD-binding FR-type domain-containing protein</fullName>
    </recommendedName>
</protein>
<dbReference type="RefSeq" id="WP_084289951.1">
    <property type="nucleotide sequence ID" value="NZ_FWYB01000007.1"/>
</dbReference>
<dbReference type="PRINTS" id="PR00410">
    <property type="entry name" value="PHEHYDRXLASE"/>
</dbReference>
<dbReference type="InterPro" id="IPR050415">
    <property type="entry name" value="MRET"/>
</dbReference>
<dbReference type="EMBL" id="FWYB01000007">
    <property type="protein sequence ID" value="SMC97632.1"/>
    <property type="molecule type" value="Genomic_DNA"/>
</dbReference>
<dbReference type="Pfam" id="PF00175">
    <property type="entry name" value="NAD_binding_1"/>
    <property type="match status" value="1"/>
</dbReference>
<dbReference type="Gene3D" id="3.40.50.80">
    <property type="entry name" value="Nucleotide-binding domain of ferredoxin-NADP reductase (FNR) module"/>
    <property type="match status" value="1"/>
</dbReference>
<proteinExistence type="predicted"/>